<dbReference type="EMBL" id="KI912116">
    <property type="protein sequence ID" value="ETS77172.1"/>
    <property type="molecule type" value="Genomic_DNA"/>
</dbReference>
<dbReference type="InterPro" id="IPR039261">
    <property type="entry name" value="FNR_nucleotide-bd"/>
</dbReference>
<evidence type="ECO:0000256" key="2">
    <source>
        <dbReference type="ARBA" id="ARBA00023027"/>
    </source>
</evidence>
<dbReference type="OrthoDB" id="436496at2759"/>
<dbReference type="CDD" id="cd00322">
    <property type="entry name" value="FNR_like"/>
    <property type="match status" value="1"/>
</dbReference>
<dbReference type="Proteomes" id="UP000030651">
    <property type="component" value="Unassembled WGS sequence"/>
</dbReference>
<keyword evidence="1" id="KW-0560">Oxidoreductase</keyword>
<sequence>MASSIPPKTSHLERTAAEPRNQFSAGQWLDVFCPGIPRAGGFTITSPPSLAAATAQSPGYLELAVQKSPGNPPAAWLWQDPSSSLLDQHLQVRVGGSFVWPPPALLSTTDNENDAATTTKPETRRVVLVAGGVGINPLMSMLSAMAEKENQDGSVDFQVQMLYSMKDPGPGRRHATKLLFLERIAEIFASGRVQGKLQLYLTGAEGDGSVAWRGGEIAFRGRRITKEDLRQAVGEDPVERKSTVAYVCGVPNMTDEFVKELSSEDGLGMGPERVLCEKWW</sequence>
<dbReference type="InterPro" id="IPR001433">
    <property type="entry name" value="OxRdtase_FAD/NAD-bd"/>
</dbReference>
<evidence type="ECO:0000313" key="5">
    <source>
        <dbReference type="Proteomes" id="UP000030651"/>
    </source>
</evidence>
<dbReference type="RefSeq" id="XP_007837818.1">
    <property type="nucleotide sequence ID" value="XM_007839627.1"/>
</dbReference>
<dbReference type="GO" id="GO:0016491">
    <property type="term" value="F:oxidoreductase activity"/>
    <property type="evidence" value="ECO:0007669"/>
    <property type="project" value="UniProtKB-KW"/>
</dbReference>
<keyword evidence="2" id="KW-0520">NAD</keyword>
<dbReference type="OMA" id="WIDFFIP"/>
<dbReference type="PANTHER" id="PTHR46505:SF1">
    <property type="entry name" value="OXIDOREDUCTASE NAD-BINDING DOMAIN-CONTAINING PROTEIN 1"/>
    <property type="match status" value="1"/>
</dbReference>
<keyword evidence="5" id="KW-1185">Reference proteome</keyword>
<dbReference type="Gene3D" id="3.40.50.80">
    <property type="entry name" value="Nucleotide-binding domain of ferredoxin-NADP reductase (FNR) module"/>
    <property type="match status" value="1"/>
</dbReference>
<proteinExistence type="predicted"/>
<dbReference type="GO" id="GO:0005739">
    <property type="term" value="C:mitochondrion"/>
    <property type="evidence" value="ECO:0007669"/>
    <property type="project" value="TreeGrafter"/>
</dbReference>
<dbReference type="STRING" id="1229662.W3WVL0"/>
<dbReference type="AlphaFoldDB" id="W3WVL0"/>
<dbReference type="SUPFAM" id="SSF63380">
    <property type="entry name" value="Riboflavin synthase domain-like"/>
    <property type="match status" value="1"/>
</dbReference>
<evidence type="ECO:0000313" key="4">
    <source>
        <dbReference type="EMBL" id="ETS77172.1"/>
    </source>
</evidence>
<feature type="domain" description="Oxidoreductase FAD/NAD(P)-binding" evidence="3">
    <location>
        <begin position="128"/>
        <end position="255"/>
    </location>
</feature>
<dbReference type="InterPro" id="IPR052128">
    <property type="entry name" value="Oxidoreductase_NAD-binding"/>
</dbReference>
<dbReference type="SUPFAM" id="SSF52343">
    <property type="entry name" value="Ferredoxin reductase-like, C-terminal NADP-linked domain"/>
    <property type="match status" value="1"/>
</dbReference>
<gene>
    <name evidence="4" type="ORF">PFICI_11046</name>
</gene>
<evidence type="ECO:0000256" key="1">
    <source>
        <dbReference type="ARBA" id="ARBA00023002"/>
    </source>
</evidence>
<name>W3WVL0_PESFW</name>
<dbReference type="InParanoid" id="W3WVL0"/>
<dbReference type="InterPro" id="IPR017938">
    <property type="entry name" value="Riboflavin_synthase-like_b-brl"/>
</dbReference>
<dbReference type="KEGG" id="pfy:PFICI_11046"/>
<organism evidence="4 5">
    <name type="scientific">Pestalotiopsis fici (strain W106-1 / CGMCC3.15140)</name>
    <dbReference type="NCBI Taxonomy" id="1229662"/>
    <lineage>
        <taxon>Eukaryota</taxon>
        <taxon>Fungi</taxon>
        <taxon>Dikarya</taxon>
        <taxon>Ascomycota</taxon>
        <taxon>Pezizomycotina</taxon>
        <taxon>Sordariomycetes</taxon>
        <taxon>Xylariomycetidae</taxon>
        <taxon>Amphisphaeriales</taxon>
        <taxon>Sporocadaceae</taxon>
        <taxon>Pestalotiopsis</taxon>
    </lineage>
</organism>
<dbReference type="GeneID" id="19276059"/>
<dbReference type="HOGENOM" id="CLU_003827_7_1_1"/>
<dbReference type="PANTHER" id="PTHR46505">
    <property type="entry name" value="OXIDOREDUCTASE NAD-BINDING DOMAIN-CONTAINING PROTEIN 1"/>
    <property type="match status" value="1"/>
</dbReference>
<evidence type="ECO:0000259" key="3">
    <source>
        <dbReference type="Pfam" id="PF00175"/>
    </source>
</evidence>
<accession>W3WVL0</accession>
<reference evidence="5" key="1">
    <citation type="journal article" date="2015" name="BMC Genomics">
        <title>Genomic and transcriptomic analysis of the endophytic fungus Pestalotiopsis fici reveals its lifestyle and high potential for synthesis of natural products.</title>
        <authorList>
            <person name="Wang X."/>
            <person name="Zhang X."/>
            <person name="Liu L."/>
            <person name="Xiang M."/>
            <person name="Wang W."/>
            <person name="Sun X."/>
            <person name="Che Y."/>
            <person name="Guo L."/>
            <person name="Liu G."/>
            <person name="Guo L."/>
            <person name="Wang C."/>
            <person name="Yin W.B."/>
            <person name="Stadler M."/>
            <person name="Zhang X."/>
            <person name="Liu X."/>
        </authorList>
    </citation>
    <scope>NUCLEOTIDE SEQUENCE [LARGE SCALE GENOMIC DNA]</scope>
    <source>
        <strain evidence="5">W106-1 / CGMCC3.15140</strain>
    </source>
</reference>
<dbReference type="Pfam" id="PF00175">
    <property type="entry name" value="NAD_binding_1"/>
    <property type="match status" value="1"/>
</dbReference>
<dbReference type="eggNOG" id="KOG0534">
    <property type="taxonomic scope" value="Eukaryota"/>
</dbReference>
<protein>
    <recommendedName>
        <fullName evidence="3">Oxidoreductase FAD/NAD(P)-binding domain-containing protein</fullName>
    </recommendedName>
</protein>